<dbReference type="InterPro" id="IPR029190">
    <property type="entry name" value="Rrp14/SURF6_C"/>
</dbReference>
<dbReference type="PANTHER" id="PTHR14369">
    <property type="entry name" value="SURFEIT LOCUS PROTEIN 6"/>
    <property type="match status" value="1"/>
</dbReference>
<keyword evidence="8" id="KW-1185">Reference proteome</keyword>
<dbReference type="GO" id="GO:0003723">
    <property type="term" value="F:RNA binding"/>
    <property type="evidence" value="ECO:0007669"/>
    <property type="project" value="TreeGrafter"/>
</dbReference>
<evidence type="ECO:0000259" key="5">
    <source>
        <dbReference type="Pfam" id="PF04935"/>
    </source>
</evidence>
<feature type="compositionally biased region" description="Basic and acidic residues" evidence="4">
    <location>
        <begin position="334"/>
        <end position="351"/>
    </location>
</feature>
<dbReference type="Pfam" id="PF15459">
    <property type="entry name" value="RRP14"/>
    <property type="match status" value="1"/>
</dbReference>
<dbReference type="GO" id="GO:0042274">
    <property type="term" value="P:ribosomal small subunit biogenesis"/>
    <property type="evidence" value="ECO:0007669"/>
    <property type="project" value="TreeGrafter"/>
</dbReference>
<dbReference type="AlphaFoldDB" id="A0A9P6BZN8"/>
<evidence type="ECO:0000256" key="4">
    <source>
        <dbReference type="SAM" id="MobiDB-lite"/>
    </source>
</evidence>
<dbReference type="EMBL" id="MU151244">
    <property type="protein sequence ID" value="KAF9446466.1"/>
    <property type="molecule type" value="Genomic_DNA"/>
</dbReference>
<sequence>MPTSVATLRASLERHNDTFESLLKLIPARYYLVQEESEEQAVKEATKKAKKAKVGAIMLFNSQYSNLPQLDPTNDKSIIDIQNETLQEQDNAKTKKNKKRKVSEPHSDDDGSEEDISMQVDIDLSAGEDEDDAEGGGELVPMPESGGIEALRKKLHDRMAKLRNRGRPAFASGEAGDRDELLEERRRQRAAMRERRRRETKEKIKREEEMKGKKNKDKREEKQKGNATKTQLLVPDYASSLSQKAGPQSKHATVTFGNIAGQSSSKKSDRLKTTSDPQQALEQLAARKEKLAALPEEKRRAIEEKEKWDKAAARLEGVKIRDDEGRLKKAVKRKEKEKTKSKKAWDERKEQLTASMAAKQKKRTDNIAARNDRRKEKKGKSRPGFEGKSFGKGSGKAKGKK</sequence>
<evidence type="ECO:0000256" key="3">
    <source>
        <dbReference type="ARBA" id="ARBA00023242"/>
    </source>
</evidence>
<name>A0A9P6BZN8_9AGAR</name>
<protein>
    <submittedName>
        <fullName evidence="7">SURF6-domain-containing protein</fullName>
    </submittedName>
</protein>
<feature type="compositionally biased region" description="Basic and acidic residues" evidence="4">
    <location>
        <begin position="175"/>
        <end position="224"/>
    </location>
</feature>
<reference evidence="7" key="1">
    <citation type="submission" date="2020-11" db="EMBL/GenBank/DDBJ databases">
        <authorList>
            <consortium name="DOE Joint Genome Institute"/>
            <person name="Ahrendt S."/>
            <person name="Riley R."/>
            <person name="Andreopoulos W."/>
            <person name="Labutti K."/>
            <person name="Pangilinan J."/>
            <person name="Ruiz-Duenas F.J."/>
            <person name="Barrasa J.M."/>
            <person name="Sanchez-Garcia M."/>
            <person name="Camarero S."/>
            <person name="Miyauchi S."/>
            <person name="Serrano A."/>
            <person name="Linde D."/>
            <person name="Babiker R."/>
            <person name="Drula E."/>
            <person name="Ayuso-Fernandez I."/>
            <person name="Pacheco R."/>
            <person name="Padilla G."/>
            <person name="Ferreira P."/>
            <person name="Barriuso J."/>
            <person name="Kellner H."/>
            <person name="Castanera R."/>
            <person name="Alfaro M."/>
            <person name="Ramirez L."/>
            <person name="Pisabarro A.G."/>
            <person name="Kuo A."/>
            <person name="Tritt A."/>
            <person name="Lipzen A."/>
            <person name="He G."/>
            <person name="Yan M."/>
            <person name="Ng V."/>
            <person name="Cullen D."/>
            <person name="Martin F."/>
            <person name="Rosso M.-N."/>
            <person name="Henrissat B."/>
            <person name="Hibbett D."/>
            <person name="Martinez A.T."/>
            <person name="Grigoriev I.V."/>
        </authorList>
    </citation>
    <scope>NUCLEOTIDE SEQUENCE</scope>
    <source>
        <strain evidence="7">MF-IS2</strain>
    </source>
</reference>
<feature type="domain" description="Ribosomal RNA-processing protein 14/surfeit locus protein 6 C-terminal" evidence="5">
    <location>
        <begin position="180"/>
        <end position="380"/>
    </location>
</feature>
<feature type="compositionally biased region" description="Basic residues" evidence="4">
    <location>
        <begin position="153"/>
        <end position="166"/>
    </location>
</feature>
<dbReference type="Proteomes" id="UP000807342">
    <property type="component" value="Unassembled WGS sequence"/>
</dbReference>
<feature type="compositionally biased region" description="Polar residues" evidence="4">
    <location>
        <begin position="239"/>
        <end position="265"/>
    </location>
</feature>
<accession>A0A9P6BZN8</accession>
<dbReference type="GO" id="GO:0003677">
    <property type="term" value="F:DNA binding"/>
    <property type="evidence" value="ECO:0007669"/>
    <property type="project" value="TreeGrafter"/>
</dbReference>
<evidence type="ECO:0000259" key="6">
    <source>
        <dbReference type="Pfam" id="PF15459"/>
    </source>
</evidence>
<evidence type="ECO:0000256" key="2">
    <source>
        <dbReference type="ARBA" id="ARBA00005904"/>
    </source>
</evidence>
<evidence type="ECO:0000313" key="8">
    <source>
        <dbReference type="Proteomes" id="UP000807342"/>
    </source>
</evidence>
<dbReference type="InterPro" id="IPR007019">
    <property type="entry name" value="SURF6"/>
</dbReference>
<feature type="compositionally biased region" description="Acidic residues" evidence="4">
    <location>
        <begin position="126"/>
        <end position="135"/>
    </location>
</feature>
<comment type="subcellular location">
    <subcellularLocation>
        <location evidence="1">Nucleus</location>
    </subcellularLocation>
</comment>
<dbReference type="PANTHER" id="PTHR14369:SF0">
    <property type="entry name" value="SURFEIT LOCUS PROTEIN 6"/>
    <property type="match status" value="1"/>
</dbReference>
<keyword evidence="3" id="KW-0539">Nucleus</keyword>
<proteinExistence type="inferred from homology"/>
<comment type="similarity">
    <text evidence="2">Belongs to the SURF6 family.</text>
</comment>
<evidence type="ECO:0000256" key="1">
    <source>
        <dbReference type="ARBA" id="ARBA00004123"/>
    </source>
</evidence>
<organism evidence="7 8">
    <name type="scientific">Macrolepiota fuliginosa MF-IS2</name>
    <dbReference type="NCBI Taxonomy" id="1400762"/>
    <lineage>
        <taxon>Eukaryota</taxon>
        <taxon>Fungi</taxon>
        <taxon>Dikarya</taxon>
        <taxon>Basidiomycota</taxon>
        <taxon>Agaricomycotina</taxon>
        <taxon>Agaricomycetes</taxon>
        <taxon>Agaricomycetidae</taxon>
        <taxon>Agaricales</taxon>
        <taxon>Agaricineae</taxon>
        <taxon>Agaricaceae</taxon>
        <taxon>Macrolepiota</taxon>
    </lineage>
</organism>
<dbReference type="OrthoDB" id="444809at2759"/>
<feature type="domain" description="Ribosomal RNA-processing protein 14 N-terminal" evidence="6">
    <location>
        <begin position="11"/>
        <end position="52"/>
    </location>
</feature>
<feature type="region of interest" description="Disordered" evidence="4">
    <location>
        <begin position="331"/>
        <end position="401"/>
    </location>
</feature>
<gene>
    <name evidence="7" type="ORF">P691DRAFT_826334</name>
</gene>
<dbReference type="GO" id="GO:0005730">
    <property type="term" value="C:nucleolus"/>
    <property type="evidence" value="ECO:0007669"/>
    <property type="project" value="TreeGrafter"/>
</dbReference>
<comment type="caution">
    <text evidence="7">The sequence shown here is derived from an EMBL/GenBank/DDBJ whole genome shotgun (WGS) entry which is preliminary data.</text>
</comment>
<dbReference type="GO" id="GO:0042273">
    <property type="term" value="P:ribosomal large subunit biogenesis"/>
    <property type="evidence" value="ECO:0007669"/>
    <property type="project" value="TreeGrafter"/>
</dbReference>
<dbReference type="Pfam" id="PF04935">
    <property type="entry name" value="SURF6"/>
    <property type="match status" value="1"/>
</dbReference>
<feature type="region of interest" description="Disordered" evidence="4">
    <location>
        <begin position="84"/>
        <end position="278"/>
    </location>
</feature>
<dbReference type="InterPro" id="IPR029188">
    <property type="entry name" value="Rrp14_N"/>
</dbReference>
<evidence type="ECO:0000313" key="7">
    <source>
        <dbReference type="EMBL" id="KAF9446466.1"/>
    </source>
</evidence>